<dbReference type="Gene3D" id="1.20.59.20">
    <property type="match status" value="1"/>
</dbReference>
<sequence length="441" mass="49902">MNDLYVDVARQLDELKPARLVIAFSGGIDSRVLLHLIARYRQHNAIPCLAVHVHHGLSDHADEWASQCQLWGAKEGIEVCVEYVTLDHDCGDSLEQMARDARYAVLAKHIDTETLMLLGQHADDQVETFLLALKRGSGPKGLSSMAACGGFAQGQLLRPLLKVTRAEIEAYAQQVQLTWVEDESNQDTRFDRNFLRHQVTPVLTQRWPSFYQAIQRSAELCATQESVLAELLQEKLQQAMHADGSLVLDALYSSSELARGQLVRLWLQHQQILMPSRKHTELILREIAFAQPDANPKLKLGKYEIRRFQQRLYCIETEKDFSSWHATLNINEPVMLPESLGCLRLIASEQGNVRLPANKAPFTISFDPSGLSACPIGRSGSRKLKKLYQEYNVPSWQRRQLPIVLCEDKVVAVVGLFISREFNGKDCELIWDKSEVFMANS</sequence>
<evidence type="ECO:0000256" key="5">
    <source>
        <dbReference type="ARBA" id="ARBA00022741"/>
    </source>
</evidence>
<dbReference type="GO" id="GO:0032267">
    <property type="term" value="F:tRNA(Ile)-lysidine synthase activity"/>
    <property type="evidence" value="ECO:0007669"/>
    <property type="project" value="UniProtKB-EC"/>
</dbReference>
<evidence type="ECO:0000256" key="1">
    <source>
        <dbReference type="ARBA" id="ARBA00004496"/>
    </source>
</evidence>
<dbReference type="RefSeq" id="WP_225251671.1">
    <property type="nucleotide sequence ID" value="NZ_JAIWIU010000151.1"/>
</dbReference>
<comment type="catalytic activity">
    <reaction evidence="7 8">
        <text>cytidine(34) in tRNA(Ile2) + L-lysine + ATP = lysidine(34) in tRNA(Ile2) + AMP + diphosphate + H(+)</text>
        <dbReference type="Rhea" id="RHEA:43744"/>
        <dbReference type="Rhea" id="RHEA-COMP:10625"/>
        <dbReference type="Rhea" id="RHEA-COMP:10670"/>
        <dbReference type="ChEBI" id="CHEBI:15378"/>
        <dbReference type="ChEBI" id="CHEBI:30616"/>
        <dbReference type="ChEBI" id="CHEBI:32551"/>
        <dbReference type="ChEBI" id="CHEBI:33019"/>
        <dbReference type="ChEBI" id="CHEBI:82748"/>
        <dbReference type="ChEBI" id="CHEBI:83665"/>
        <dbReference type="ChEBI" id="CHEBI:456215"/>
        <dbReference type="EC" id="6.3.4.19"/>
    </reaction>
</comment>
<dbReference type="Pfam" id="PF11734">
    <property type="entry name" value="TilS_C"/>
    <property type="match status" value="1"/>
</dbReference>
<organism evidence="10 11">
    <name type="scientific">Vibrio tritonius</name>
    <dbReference type="NCBI Taxonomy" id="1435069"/>
    <lineage>
        <taxon>Bacteria</taxon>
        <taxon>Pseudomonadati</taxon>
        <taxon>Pseudomonadota</taxon>
        <taxon>Gammaproteobacteria</taxon>
        <taxon>Vibrionales</taxon>
        <taxon>Vibrionaceae</taxon>
        <taxon>Vibrio</taxon>
    </lineage>
</organism>
<comment type="domain">
    <text evidence="8">The N-terminal region contains the highly conserved SGGXDS motif, predicted to be a P-loop motif involved in ATP binding.</text>
</comment>
<proteinExistence type="inferred from homology"/>
<dbReference type="InterPro" id="IPR012796">
    <property type="entry name" value="Lysidine-tRNA-synth_C"/>
</dbReference>
<evidence type="ECO:0000313" key="10">
    <source>
        <dbReference type="EMBL" id="MCA2018157.1"/>
    </source>
</evidence>
<accession>A0ABS7YT58</accession>
<protein>
    <recommendedName>
        <fullName evidence="8">tRNA(Ile)-lysidine synthase</fullName>
        <ecNumber evidence="8">6.3.4.19</ecNumber>
    </recommendedName>
    <alternativeName>
        <fullName evidence="8">tRNA(Ile)-2-lysyl-cytidine synthase</fullName>
    </alternativeName>
    <alternativeName>
        <fullName evidence="8">tRNA(Ile)-lysidine synthetase</fullName>
    </alternativeName>
</protein>
<dbReference type="EMBL" id="JAIWIU010000151">
    <property type="protein sequence ID" value="MCA2018157.1"/>
    <property type="molecule type" value="Genomic_DNA"/>
</dbReference>
<dbReference type="PANTHER" id="PTHR43033">
    <property type="entry name" value="TRNA(ILE)-LYSIDINE SYNTHASE-RELATED"/>
    <property type="match status" value="1"/>
</dbReference>
<dbReference type="SUPFAM" id="SSF82829">
    <property type="entry name" value="MesJ substrate recognition domain-like"/>
    <property type="match status" value="1"/>
</dbReference>
<keyword evidence="4 8" id="KW-0819">tRNA processing</keyword>
<dbReference type="NCBIfam" id="TIGR02433">
    <property type="entry name" value="lysidine_TilS_C"/>
    <property type="match status" value="1"/>
</dbReference>
<evidence type="ECO:0000256" key="8">
    <source>
        <dbReference type="HAMAP-Rule" id="MF_01161"/>
    </source>
</evidence>
<dbReference type="SMART" id="SM00977">
    <property type="entry name" value="TilS_C"/>
    <property type="match status" value="1"/>
</dbReference>
<dbReference type="Gene3D" id="3.40.50.620">
    <property type="entry name" value="HUPs"/>
    <property type="match status" value="1"/>
</dbReference>
<dbReference type="InterPro" id="IPR012795">
    <property type="entry name" value="tRNA_Ile_lys_synt_N"/>
</dbReference>
<comment type="function">
    <text evidence="8">Ligates lysine onto the cytidine present at position 34 of the AUA codon-specific tRNA(Ile) that contains the anticodon CAU, in an ATP-dependent manner. Cytidine is converted to lysidine, thus changing the amino acid specificity of the tRNA from methionine to isoleucine.</text>
</comment>
<evidence type="ECO:0000256" key="6">
    <source>
        <dbReference type="ARBA" id="ARBA00022840"/>
    </source>
</evidence>
<dbReference type="SUPFAM" id="SSF56037">
    <property type="entry name" value="PheT/TilS domain"/>
    <property type="match status" value="1"/>
</dbReference>
<evidence type="ECO:0000256" key="3">
    <source>
        <dbReference type="ARBA" id="ARBA00022598"/>
    </source>
</evidence>
<keyword evidence="6 8" id="KW-0067">ATP-binding</keyword>
<dbReference type="InterPro" id="IPR015262">
    <property type="entry name" value="tRNA_Ile_lys_synt_subst-bd"/>
</dbReference>
<dbReference type="InterPro" id="IPR014729">
    <property type="entry name" value="Rossmann-like_a/b/a_fold"/>
</dbReference>
<comment type="similarity">
    <text evidence="8">Belongs to the tRNA(Ile)-lysidine synthase family.</text>
</comment>
<name>A0ABS7YT58_9VIBR</name>
<dbReference type="Proteomes" id="UP001199044">
    <property type="component" value="Unassembled WGS sequence"/>
</dbReference>
<keyword evidence="11" id="KW-1185">Reference proteome</keyword>
<dbReference type="HAMAP" id="MF_01161">
    <property type="entry name" value="tRNA_Ile_lys_synt"/>
    <property type="match status" value="1"/>
</dbReference>
<evidence type="ECO:0000313" key="11">
    <source>
        <dbReference type="Proteomes" id="UP001199044"/>
    </source>
</evidence>
<evidence type="ECO:0000256" key="2">
    <source>
        <dbReference type="ARBA" id="ARBA00022490"/>
    </source>
</evidence>
<evidence type="ECO:0000256" key="7">
    <source>
        <dbReference type="ARBA" id="ARBA00048539"/>
    </source>
</evidence>
<keyword evidence="5 8" id="KW-0547">Nucleotide-binding</keyword>
<dbReference type="EC" id="6.3.4.19" evidence="8"/>
<comment type="subcellular location">
    <subcellularLocation>
        <location evidence="1 8">Cytoplasm</location>
    </subcellularLocation>
</comment>
<dbReference type="NCBIfam" id="TIGR02432">
    <property type="entry name" value="lysidine_TilS_N"/>
    <property type="match status" value="1"/>
</dbReference>
<feature type="domain" description="Lysidine-tRNA(Ile) synthetase C-terminal" evidence="9">
    <location>
        <begin position="362"/>
        <end position="431"/>
    </location>
</feature>
<evidence type="ECO:0000259" key="9">
    <source>
        <dbReference type="SMART" id="SM00977"/>
    </source>
</evidence>
<dbReference type="SUPFAM" id="SSF52402">
    <property type="entry name" value="Adenine nucleotide alpha hydrolases-like"/>
    <property type="match status" value="1"/>
</dbReference>
<reference evidence="11" key="1">
    <citation type="submission" date="2023-07" db="EMBL/GenBank/DDBJ databases">
        <title>Molecular identification of indigenous halophilic bacteria isolated from red sea cost, biodegradation of synthetic dyes and assessment of degraded metabolite toxicity.</title>
        <authorList>
            <person name="Chaieb K."/>
            <person name="Altayb H.N."/>
        </authorList>
    </citation>
    <scope>NUCLEOTIDE SEQUENCE [LARGE SCALE GENOMIC DNA]</scope>
    <source>
        <strain evidence="11">K20</strain>
    </source>
</reference>
<comment type="caution">
    <text evidence="10">The sequence shown here is derived from an EMBL/GenBank/DDBJ whole genome shotgun (WGS) entry which is preliminary data.</text>
</comment>
<dbReference type="InterPro" id="IPR012094">
    <property type="entry name" value="tRNA_Ile_lys_synt"/>
</dbReference>
<dbReference type="PANTHER" id="PTHR43033:SF1">
    <property type="entry name" value="TRNA(ILE)-LYSIDINE SYNTHASE-RELATED"/>
    <property type="match status" value="1"/>
</dbReference>
<feature type="binding site" evidence="8">
    <location>
        <begin position="25"/>
        <end position="30"/>
    </location>
    <ligand>
        <name>ATP</name>
        <dbReference type="ChEBI" id="CHEBI:30616"/>
    </ligand>
</feature>
<keyword evidence="3 8" id="KW-0436">Ligase</keyword>
<evidence type="ECO:0000256" key="4">
    <source>
        <dbReference type="ARBA" id="ARBA00022694"/>
    </source>
</evidence>
<dbReference type="Pfam" id="PF09179">
    <property type="entry name" value="TilS"/>
    <property type="match status" value="1"/>
</dbReference>
<keyword evidence="2 8" id="KW-0963">Cytoplasm</keyword>
<dbReference type="Pfam" id="PF01171">
    <property type="entry name" value="ATP_bind_3"/>
    <property type="match status" value="1"/>
</dbReference>
<dbReference type="CDD" id="cd01992">
    <property type="entry name" value="TilS_N"/>
    <property type="match status" value="1"/>
</dbReference>
<dbReference type="InterPro" id="IPR011063">
    <property type="entry name" value="TilS/TtcA_N"/>
</dbReference>
<gene>
    <name evidence="8 10" type="primary">tilS</name>
    <name evidence="10" type="ORF">LDJ79_18705</name>
</gene>